<proteinExistence type="predicted"/>
<dbReference type="Proteomes" id="UP000532373">
    <property type="component" value="Unassembled WGS sequence"/>
</dbReference>
<evidence type="ECO:0000256" key="2">
    <source>
        <dbReference type="ARBA" id="ARBA00012135"/>
    </source>
</evidence>
<dbReference type="EC" id="2.7.1.49" evidence="2"/>
<dbReference type="EMBL" id="JACHGI010000023">
    <property type="protein sequence ID" value="MBB6470132.1"/>
    <property type="molecule type" value="Genomic_DNA"/>
</dbReference>
<gene>
    <name evidence="4" type="ORF">HNQ96_006026</name>
</gene>
<sequence>MSPHVPPHVLVVAGSDSSGGAGIVRDIETVSAFGLRCSLAITAVTVQTHQRVERIEQMPPDLVADQMRAAFAADPVAAVKIGMLGTSAVIDTVASVLASSLPVPVVLDPVLASSSGRQLLDDEAIDTLKRKLFPLCTLVTPNLPELALLSGRPLASGETEIVEQAKKLFDAGASAILVKGGHATGATATDLLIQPGREPVRFDASRIAVAMRGTGCMLASAIAAHLAQYETLEISIGKAKRHVFTKLLAARP</sequence>
<dbReference type="PANTHER" id="PTHR20858">
    <property type="entry name" value="PHOSPHOMETHYLPYRIMIDINE KINASE"/>
    <property type="match status" value="1"/>
</dbReference>
<dbReference type="GO" id="GO:0008902">
    <property type="term" value="F:hydroxymethylpyrimidine kinase activity"/>
    <property type="evidence" value="ECO:0007669"/>
    <property type="project" value="UniProtKB-EC"/>
</dbReference>
<dbReference type="InterPro" id="IPR029056">
    <property type="entry name" value="Ribokinase-like"/>
</dbReference>
<comment type="caution">
    <text evidence="4">The sequence shown here is derived from an EMBL/GenBank/DDBJ whole genome shotgun (WGS) entry which is preliminary data.</text>
</comment>
<evidence type="ECO:0000313" key="5">
    <source>
        <dbReference type="Proteomes" id="UP000532373"/>
    </source>
</evidence>
<protein>
    <recommendedName>
        <fullName evidence="2">hydroxymethylpyrimidine kinase</fullName>
        <ecNumber evidence="2">2.7.1.49</ecNumber>
    </recommendedName>
</protein>
<dbReference type="RefSeq" id="WP_184774100.1">
    <property type="nucleotide sequence ID" value="NZ_JACHGI010000023.1"/>
</dbReference>
<keyword evidence="4" id="KW-0418">Kinase</keyword>
<dbReference type="InterPro" id="IPR004399">
    <property type="entry name" value="HMP/HMP-P_kinase_dom"/>
</dbReference>
<dbReference type="UniPathway" id="UPA00060">
    <property type="reaction ID" value="UER00138"/>
</dbReference>
<dbReference type="Pfam" id="PF08543">
    <property type="entry name" value="Phos_pyr_kin"/>
    <property type="match status" value="1"/>
</dbReference>
<dbReference type="GO" id="GO:0009229">
    <property type="term" value="P:thiamine diphosphate biosynthetic process"/>
    <property type="evidence" value="ECO:0007669"/>
    <property type="project" value="UniProtKB-UniPathway"/>
</dbReference>
<dbReference type="Gene3D" id="3.40.1190.20">
    <property type="match status" value="1"/>
</dbReference>
<name>A0A8E1WKB3_9HYPH</name>
<comment type="pathway">
    <text evidence="1">Cofactor biosynthesis; thiamine diphosphate biosynthesis.</text>
</comment>
<dbReference type="AlphaFoldDB" id="A0A8E1WKB3"/>
<dbReference type="GO" id="GO:0005829">
    <property type="term" value="C:cytosol"/>
    <property type="evidence" value="ECO:0007669"/>
    <property type="project" value="TreeGrafter"/>
</dbReference>
<reference evidence="4 5" key="1">
    <citation type="submission" date="2020-08" db="EMBL/GenBank/DDBJ databases">
        <title>Genomic Encyclopedia of Type Strains, Phase IV (KMG-IV): sequencing the most valuable type-strain genomes for metagenomic binning, comparative biology and taxonomic classification.</title>
        <authorList>
            <person name="Goeker M."/>
        </authorList>
    </citation>
    <scope>NUCLEOTIDE SEQUENCE [LARGE SCALE GENOMIC DNA]</scope>
    <source>
        <strain evidence="4 5">DSM 17454</strain>
    </source>
</reference>
<evidence type="ECO:0000313" key="4">
    <source>
        <dbReference type="EMBL" id="MBB6470132.1"/>
    </source>
</evidence>
<organism evidence="4 5">
    <name type="scientific">Aminobacter carboxidus</name>
    <dbReference type="NCBI Taxonomy" id="376165"/>
    <lineage>
        <taxon>Bacteria</taxon>
        <taxon>Pseudomonadati</taxon>
        <taxon>Pseudomonadota</taxon>
        <taxon>Alphaproteobacteria</taxon>
        <taxon>Hyphomicrobiales</taxon>
        <taxon>Phyllobacteriaceae</taxon>
        <taxon>Aminobacter</taxon>
    </lineage>
</organism>
<accession>A0A8E1WKB3</accession>
<dbReference type="GO" id="GO:0009228">
    <property type="term" value="P:thiamine biosynthetic process"/>
    <property type="evidence" value="ECO:0007669"/>
    <property type="project" value="InterPro"/>
</dbReference>
<evidence type="ECO:0000259" key="3">
    <source>
        <dbReference type="Pfam" id="PF08543"/>
    </source>
</evidence>
<dbReference type="NCBIfam" id="TIGR00097">
    <property type="entry name" value="HMP-P_kinase"/>
    <property type="match status" value="1"/>
</dbReference>
<evidence type="ECO:0000256" key="1">
    <source>
        <dbReference type="ARBA" id="ARBA00004948"/>
    </source>
</evidence>
<feature type="domain" description="Pyridoxamine kinase/Phosphomethylpyrimidine kinase" evidence="3">
    <location>
        <begin position="16"/>
        <end position="244"/>
    </location>
</feature>
<keyword evidence="4" id="KW-0808">Transferase</keyword>
<dbReference type="InterPro" id="IPR013749">
    <property type="entry name" value="PM/HMP-P_kinase-1"/>
</dbReference>
<dbReference type="GO" id="GO:0008972">
    <property type="term" value="F:phosphomethylpyrimidine kinase activity"/>
    <property type="evidence" value="ECO:0007669"/>
    <property type="project" value="InterPro"/>
</dbReference>
<dbReference type="CDD" id="cd01169">
    <property type="entry name" value="HMPP_kinase"/>
    <property type="match status" value="1"/>
</dbReference>
<dbReference type="PANTHER" id="PTHR20858:SF17">
    <property type="entry name" value="HYDROXYMETHYLPYRIMIDINE_PHOSPHOMETHYLPYRIMIDINE KINASE THI20-RELATED"/>
    <property type="match status" value="1"/>
</dbReference>
<dbReference type="SUPFAM" id="SSF53613">
    <property type="entry name" value="Ribokinase-like"/>
    <property type="match status" value="1"/>
</dbReference>